<accession>A0A8D8GAA8</accession>
<protein>
    <submittedName>
        <fullName evidence="2">(northern house mosquito) hypothetical protein</fullName>
    </submittedName>
</protein>
<sequence length="111" mass="12587">MPTPCSPRRRGFGVISLIVVPKVVGQRHPRQRGRKTSCRRSSTSTAVEPRGHARATDIQIKWVMSYKSAPSLIPHDDEFHRRTLWNECSLITVLRGVGNMSVRVLDFHGVR</sequence>
<organism evidence="2">
    <name type="scientific">Culex pipiens</name>
    <name type="common">House mosquito</name>
    <dbReference type="NCBI Taxonomy" id="7175"/>
    <lineage>
        <taxon>Eukaryota</taxon>
        <taxon>Metazoa</taxon>
        <taxon>Ecdysozoa</taxon>
        <taxon>Arthropoda</taxon>
        <taxon>Hexapoda</taxon>
        <taxon>Insecta</taxon>
        <taxon>Pterygota</taxon>
        <taxon>Neoptera</taxon>
        <taxon>Endopterygota</taxon>
        <taxon>Diptera</taxon>
        <taxon>Nematocera</taxon>
        <taxon>Culicoidea</taxon>
        <taxon>Culicidae</taxon>
        <taxon>Culicinae</taxon>
        <taxon>Culicini</taxon>
        <taxon>Culex</taxon>
        <taxon>Culex</taxon>
    </lineage>
</organism>
<evidence type="ECO:0000313" key="2">
    <source>
        <dbReference type="EMBL" id="CAG6500295.1"/>
    </source>
</evidence>
<reference evidence="2" key="1">
    <citation type="submission" date="2021-05" db="EMBL/GenBank/DDBJ databases">
        <authorList>
            <person name="Alioto T."/>
            <person name="Alioto T."/>
            <person name="Gomez Garrido J."/>
        </authorList>
    </citation>
    <scope>NUCLEOTIDE SEQUENCE</scope>
</reference>
<evidence type="ECO:0000256" key="1">
    <source>
        <dbReference type="SAM" id="MobiDB-lite"/>
    </source>
</evidence>
<proteinExistence type="predicted"/>
<feature type="compositionally biased region" description="Basic residues" evidence="1">
    <location>
        <begin position="25"/>
        <end position="38"/>
    </location>
</feature>
<name>A0A8D8GAA8_CULPI</name>
<dbReference type="AlphaFoldDB" id="A0A8D8GAA8"/>
<dbReference type="EMBL" id="HBUE01139933">
    <property type="protein sequence ID" value="CAG6500298.1"/>
    <property type="molecule type" value="Transcribed_RNA"/>
</dbReference>
<dbReference type="EMBL" id="HBUE01139931">
    <property type="protein sequence ID" value="CAG6500295.1"/>
    <property type="molecule type" value="Transcribed_RNA"/>
</dbReference>
<dbReference type="EMBL" id="HBUE01139932">
    <property type="protein sequence ID" value="CAG6500296.1"/>
    <property type="molecule type" value="Transcribed_RNA"/>
</dbReference>
<feature type="region of interest" description="Disordered" evidence="1">
    <location>
        <begin position="25"/>
        <end position="53"/>
    </location>
</feature>